<dbReference type="Gene3D" id="3.40.50.2000">
    <property type="entry name" value="Glycogen Phosphorylase B"/>
    <property type="match status" value="1"/>
</dbReference>
<dbReference type="SUPFAM" id="SSF53756">
    <property type="entry name" value="UDP-Glycosyltransferase/glycogen phosphorylase"/>
    <property type="match status" value="1"/>
</dbReference>
<protein>
    <submittedName>
        <fullName evidence="1">Glycosyltransferase</fullName>
    </submittedName>
</protein>
<dbReference type="AlphaFoldDB" id="A0A7K1Y0B7"/>
<accession>A0A7K1Y0B7</accession>
<reference evidence="1 2" key="1">
    <citation type="submission" date="2019-11" db="EMBL/GenBank/DDBJ databases">
        <title>Pedobacter sp. HMF7056 Genome sequencing and assembly.</title>
        <authorList>
            <person name="Kang H."/>
            <person name="Kim H."/>
            <person name="Joh K."/>
        </authorList>
    </citation>
    <scope>NUCLEOTIDE SEQUENCE [LARGE SCALE GENOMIC DNA]</scope>
    <source>
        <strain evidence="1 2">HMF7056</strain>
    </source>
</reference>
<gene>
    <name evidence="1" type="ORF">GS398_15335</name>
</gene>
<name>A0A7K1Y0B7_9SPHI</name>
<dbReference type="CDD" id="cd04950">
    <property type="entry name" value="GT4_TuaH-like"/>
    <property type="match status" value="1"/>
</dbReference>
<keyword evidence="2" id="KW-1185">Reference proteome</keyword>
<dbReference type="Pfam" id="PF13692">
    <property type="entry name" value="Glyco_trans_1_4"/>
    <property type="match status" value="1"/>
</dbReference>
<keyword evidence="1" id="KW-0808">Transferase</keyword>
<dbReference type="EMBL" id="WVHS01000003">
    <property type="protein sequence ID" value="MXV16673.1"/>
    <property type="molecule type" value="Genomic_DNA"/>
</dbReference>
<dbReference type="Proteomes" id="UP000451233">
    <property type="component" value="Unassembled WGS sequence"/>
</dbReference>
<evidence type="ECO:0000313" key="1">
    <source>
        <dbReference type="EMBL" id="MXV16673.1"/>
    </source>
</evidence>
<organism evidence="1 2">
    <name type="scientific">Hufsiella ginkgonis</name>
    <dbReference type="NCBI Taxonomy" id="2695274"/>
    <lineage>
        <taxon>Bacteria</taxon>
        <taxon>Pseudomonadati</taxon>
        <taxon>Bacteroidota</taxon>
        <taxon>Sphingobacteriia</taxon>
        <taxon>Sphingobacteriales</taxon>
        <taxon>Sphingobacteriaceae</taxon>
        <taxon>Hufsiella</taxon>
    </lineage>
</organism>
<dbReference type="GO" id="GO:0016740">
    <property type="term" value="F:transferase activity"/>
    <property type="evidence" value="ECO:0007669"/>
    <property type="project" value="UniProtKB-KW"/>
</dbReference>
<dbReference type="RefSeq" id="WP_160907651.1">
    <property type="nucleotide sequence ID" value="NZ_WVHS01000003.1"/>
</dbReference>
<proteinExistence type="predicted"/>
<evidence type="ECO:0000313" key="2">
    <source>
        <dbReference type="Proteomes" id="UP000451233"/>
    </source>
</evidence>
<sequence>MKKNLLCFSHLRWNFVYQRPQHLMSRFAQYQKVYFLEEPMFDTDYKPSLTLSNISDDLWLVVPHLPSGLSKEEANEMMTLLLDNFLQNKTLSDFTFWYYTPMALEFSSAHQAGLTVFDCMDELSAFDFAPKELKQLEKELMRRADLVFTGGHSLYEAKKHQHSAIYPFPSSIEKSHFEKARNQKSEPADQCDIPGPVLGFYGVIDERFDINLIREIALQRPEWQIVLIGPVVKIDPGTLPQADNIHYLGQKTYNQLPAYLSGWDIALIPFLLNESTRFISPTKTPEYLAAGIPVVSTPIRDVIDPYGVNNLIKIGANPGEFIAGIEQELNKQDYSGWLKKVDNFLRQNSWDKTFMAMNQKMEQQLAVKPKVSIAS</sequence>
<comment type="caution">
    <text evidence="1">The sequence shown here is derived from an EMBL/GenBank/DDBJ whole genome shotgun (WGS) entry which is preliminary data.</text>
</comment>